<dbReference type="KEGG" id="plue:EWM63_30355"/>
<dbReference type="PANTHER" id="PTHR43976:SF16">
    <property type="entry name" value="SHORT-CHAIN DEHYDROGENASE_REDUCTASE FAMILY PROTEIN"/>
    <property type="match status" value="1"/>
</dbReference>
<comment type="similarity">
    <text evidence="1 3">Belongs to the short-chain dehydrogenases/reductases (SDR) family.</text>
</comment>
<dbReference type="PROSITE" id="PS00061">
    <property type="entry name" value="ADH_SHORT"/>
    <property type="match status" value="1"/>
</dbReference>
<dbReference type="InterPro" id="IPR036291">
    <property type="entry name" value="NAD(P)-bd_dom_sf"/>
</dbReference>
<dbReference type="Pfam" id="PF00106">
    <property type="entry name" value="adh_short"/>
    <property type="match status" value="1"/>
</dbReference>
<gene>
    <name evidence="4" type="ORF">EWM63_30355</name>
</gene>
<evidence type="ECO:0000313" key="5">
    <source>
        <dbReference type="Proteomes" id="UP000290637"/>
    </source>
</evidence>
<sequence>MKTVLITGCSSGFGLETAGYFLAKGWQVVATMRSPKPGNFPESPHLRVVKLDVTDPESIQQAVESIGPVDVLVNNAGVGLLGIVEGTPMETIREIFETNTLGTIAMTHAMLPHFRERRSGVIVNVTSATTYRPHPLLAVYTASKAAVNAFSESLALELAQFNVRVNLVIPGRAPETAFSKNAQSRMEGAFPEAYSEFVQGIFGRMGESTMVTHPADVAEAVWQAATDPSVPLRLPAGADAHAMSRATS</sequence>
<keyword evidence="5" id="KW-1185">Reference proteome</keyword>
<dbReference type="OrthoDB" id="9789083at2"/>
<dbReference type="PRINTS" id="PR00081">
    <property type="entry name" value="GDHRDH"/>
</dbReference>
<evidence type="ECO:0000256" key="1">
    <source>
        <dbReference type="ARBA" id="ARBA00006484"/>
    </source>
</evidence>
<reference evidence="4 5" key="1">
    <citation type="submission" date="2019-02" db="EMBL/GenBank/DDBJ databases">
        <title>Draft Genome Sequences of Six Type Strains of the Genus Massilia.</title>
        <authorList>
            <person name="Miess H."/>
            <person name="Frediansyhah A."/>
            <person name="Gross H."/>
        </authorList>
    </citation>
    <scope>NUCLEOTIDE SEQUENCE [LARGE SCALE GENOMIC DNA]</scope>
    <source>
        <strain evidence="4 5">DSM 17473</strain>
    </source>
</reference>
<dbReference type="CDD" id="cd05374">
    <property type="entry name" value="17beta-HSD-like_SDR_c"/>
    <property type="match status" value="1"/>
</dbReference>
<proteinExistence type="inferred from homology"/>
<dbReference type="InterPro" id="IPR051911">
    <property type="entry name" value="SDR_oxidoreductase"/>
</dbReference>
<dbReference type="PANTHER" id="PTHR43976">
    <property type="entry name" value="SHORT CHAIN DEHYDROGENASE"/>
    <property type="match status" value="1"/>
</dbReference>
<protein>
    <submittedName>
        <fullName evidence="4">SDR family oxidoreductase</fullName>
    </submittedName>
</protein>
<organism evidence="4 5">
    <name type="scientific">Pseudoduganella lutea</name>
    <dbReference type="NCBI Taxonomy" id="321985"/>
    <lineage>
        <taxon>Bacteria</taxon>
        <taxon>Pseudomonadati</taxon>
        <taxon>Pseudomonadota</taxon>
        <taxon>Betaproteobacteria</taxon>
        <taxon>Burkholderiales</taxon>
        <taxon>Oxalobacteraceae</taxon>
        <taxon>Telluria group</taxon>
        <taxon>Pseudoduganella</taxon>
    </lineage>
</organism>
<dbReference type="SUPFAM" id="SSF51735">
    <property type="entry name" value="NAD(P)-binding Rossmann-fold domains"/>
    <property type="match status" value="1"/>
</dbReference>
<evidence type="ECO:0000256" key="3">
    <source>
        <dbReference type="RuleBase" id="RU000363"/>
    </source>
</evidence>
<accession>A0A4P6L760</accession>
<dbReference type="PRINTS" id="PR00080">
    <property type="entry name" value="SDRFAMILY"/>
</dbReference>
<dbReference type="Proteomes" id="UP000290637">
    <property type="component" value="Chromosome"/>
</dbReference>
<dbReference type="EMBL" id="CP035913">
    <property type="protein sequence ID" value="QBE66742.1"/>
    <property type="molecule type" value="Genomic_DNA"/>
</dbReference>
<dbReference type="InterPro" id="IPR020904">
    <property type="entry name" value="Sc_DH/Rdtase_CS"/>
</dbReference>
<evidence type="ECO:0000256" key="2">
    <source>
        <dbReference type="ARBA" id="ARBA00023002"/>
    </source>
</evidence>
<dbReference type="InterPro" id="IPR002347">
    <property type="entry name" value="SDR_fam"/>
</dbReference>
<dbReference type="GO" id="GO:0016491">
    <property type="term" value="F:oxidoreductase activity"/>
    <property type="evidence" value="ECO:0007669"/>
    <property type="project" value="UniProtKB-KW"/>
</dbReference>
<keyword evidence="2" id="KW-0560">Oxidoreductase</keyword>
<dbReference type="AlphaFoldDB" id="A0A4P6L760"/>
<dbReference type="RefSeq" id="WP_130189849.1">
    <property type="nucleotide sequence ID" value="NZ_CP035913.1"/>
</dbReference>
<name>A0A4P6L760_9BURK</name>
<dbReference type="Gene3D" id="3.40.50.720">
    <property type="entry name" value="NAD(P)-binding Rossmann-like Domain"/>
    <property type="match status" value="1"/>
</dbReference>
<evidence type="ECO:0000313" key="4">
    <source>
        <dbReference type="EMBL" id="QBE66742.1"/>
    </source>
</evidence>